<sequence>MTRNFSHEITSYKIFHSRITFSVTEKQIQNRMLVYYVNSLAF</sequence>
<dbReference type="AlphaFoldDB" id="A0AAT9GQ25"/>
<dbReference type="KEGG" id="sjv:SJAV_08840"/>
<name>A0AAT9GQ25_9CREN</name>
<evidence type="ECO:0000313" key="1">
    <source>
        <dbReference type="EMBL" id="BFH72940.1"/>
    </source>
</evidence>
<organism evidence="1">
    <name type="scientific">Sulfurisphaera javensis</name>
    <dbReference type="NCBI Taxonomy" id="2049879"/>
    <lineage>
        <taxon>Archaea</taxon>
        <taxon>Thermoproteota</taxon>
        <taxon>Thermoprotei</taxon>
        <taxon>Sulfolobales</taxon>
        <taxon>Sulfolobaceae</taxon>
        <taxon>Sulfurisphaera</taxon>
    </lineage>
</organism>
<reference evidence="1" key="1">
    <citation type="submission" date="2024-03" db="EMBL/GenBank/DDBJ databases">
        <title>Complete genome sequence of Sulfurisphaera javensis strain KD-1.</title>
        <authorList>
            <person name="Sakai H."/>
            <person name="Nur N."/>
            <person name="Suwanto A."/>
            <person name="Kurosawa N."/>
        </authorList>
    </citation>
    <scope>NUCLEOTIDE SEQUENCE</scope>
    <source>
        <strain evidence="1">KD-1</strain>
    </source>
</reference>
<protein>
    <recommendedName>
        <fullName evidence="2">Transposase</fullName>
    </recommendedName>
</protein>
<dbReference type="EMBL" id="AP031322">
    <property type="protein sequence ID" value="BFH72940.1"/>
    <property type="molecule type" value="Genomic_DNA"/>
</dbReference>
<proteinExistence type="predicted"/>
<accession>A0AAT9GQ25</accession>
<evidence type="ECO:0008006" key="2">
    <source>
        <dbReference type="Google" id="ProtNLM"/>
    </source>
</evidence>
<gene>
    <name evidence="1" type="ORF">SJAV_08840</name>
</gene>